<comment type="catalytic activity">
    <reaction evidence="1 7">
        <text>6-phospho-D-glucono-1,5-lactone + H2O = 6-phospho-D-gluconate + H(+)</text>
        <dbReference type="Rhea" id="RHEA:12556"/>
        <dbReference type="ChEBI" id="CHEBI:15377"/>
        <dbReference type="ChEBI" id="CHEBI:15378"/>
        <dbReference type="ChEBI" id="CHEBI:57955"/>
        <dbReference type="ChEBI" id="CHEBI:58759"/>
        <dbReference type="EC" id="3.1.1.31"/>
    </reaction>
</comment>
<organism evidence="9 11">
    <name type="scientific">Iodidimonas gelatinilytica</name>
    <dbReference type="NCBI Taxonomy" id="1236966"/>
    <lineage>
        <taxon>Bacteria</taxon>
        <taxon>Pseudomonadati</taxon>
        <taxon>Pseudomonadota</taxon>
        <taxon>Alphaproteobacteria</taxon>
        <taxon>Iodidimonadales</taxon>
        <taxon>Iodidimonadaceae</taxon>
        <taxon>Iodidimonas</taxon>
    </lineage>
</organism>
<dbReference type="GO" id="GO:0017057">
    <property type="term" value="F:6-phosphogluconolactonase activity"/>
    <property type="evidence" value="ECO:0007669"/>
    <property type="project" value="UniProtKB-UniRule"/>
</dbReference>
<dbReference type="AlphaFoldDB" id="A0A5A7MT03"/>
<evidence type="ECO:0000313" key="9">
    <source>
        <dbReference type="EMBL" id="GEQ99020.1"/>
    </source>
</evidence>
<keyword evidence="12" id="KW-1185">Reference proteome</keyword>
<dbReference type="GO" id="GO:0005975">
    <property type="term" value="P:carbohydrate metabolic process"/>
    <property type="evidence" value="ECO:0007669"/>
    <property type="project" value="UniProtKB-UniRule"/>
</dbReference>
<evidence type="ECO:0000313" key="11">
    <source>
        <dbReference type="Proteomes" id="UP000322084"/>
    </source>
</evidence>
<dbReference type="CDD" id="cd01400">
    <property type="entry name" value="6PGL"/>
    <property type="match status" value="1"/>
</dbReference>
<feature type="domain" description="Glucosamine/galactosamine-6-phosphate isomerase" evidence="8">
    <location>
        <begin position="10"/>
        <end position="227"/>
    </location>
</feature>
<evidence type="ECO:0000313" key="10">
    <source>
        <dbReference type="EMBL" id="GER00795.1"/>
    </source>
</evidence>
<dbReference type="PANTHER" id="PTHR11054:SF0">
    <property type="entry name" value="6-PHOSPHOGLUCONOLACTONASE"/>
    <property type="match status" value="1"/>
</dbReference>
<protein>
    <recommendedName>
        <fullName evidence="6 7">6-phosphogluconolactonase</fullName>
        <shortName evidence="7">6PGL</shortName>
        <ecNumber evidence="5 7">3.1.1.31</ecNumber>
    </recommendedName>
</protein>
<dbReference type="InterPro" id="IPR006148">
    <property type="entry name" value="Glc/Gal-6P_isomerase"/>
</dbReference>
<dbReference type="EC" id="3.1.1.31" evidence="5 7"/>
<evidence type="ECO:0000256" key="6">
    <source>
        <dbReference type="ARBA" id="ARBA00020337"/>
    </source>
</evidence>
<dbReference type="UniPathway" id="UPA00115">
    <property type="reaction ID" value="UER00409"/>
</dbReference>
<keyword evidence="7" id="KW-0378">Hydrolase</keyword>
<evidence type="ECO:0000256" key="3">
    <source>
        <dbReference type="ARBA" id="ARBA00004961"/>
    </source>
</evidence>
<evidence type="ECO:0000259" key="8">
    <source>
        <dbReference type="Pfam" id="PF01182"/>
    </source>
</evidence>
<dbReference type="Proteomes" id="UP000325187">
    <property type="component" value="Unassembled WGS sequence"/>
</dbReference>
<proteinExistence type="inferred from homology"/>
<accession>A0A5A7MT03</accession>
<gene>
    <name evidence="7 9" type="primary">pgl</name>
    <name evidence="9" type="ORF">JCM17844_26570</name>
    <name evidence="10" type="ORF">JCM17845_14180</name>
</gene>
<dbReference type="SUPFAM" id="SSF100950">
    <property type="entry name" value="NagB/RpiA/CoA transferase-like"/>
    <property type="match status" value="1"/>
</dbReference>
<dbReference type="InterPro" id="IPR037171">
    <property type="entry name" value="NagB/RpiA_transferase-like"/>
</dbReference>
<evidence type="ECO:0000256" key="4">
    <source>
        <dbReference type="ARBA" id="ARBA00010662"/>
    </source>
</evidence>
<dbReference type="GO" id="GO:0006098">
    <property type="term" value="P:pentose-phosphate shunt"/>
    <property type="evidence" value="ECO:0007669"/>
    <property type="project" value="UniProtKB-UniPathway"/>
</dbReference>
<comment type="pathway">
    <text evidence="3 7">Carbohydrate degradation; pentose phosphate pathway; D-ribulose 5-phosphate from D-glucose 6-phosphate (oxidative stage): step 2/3.</text>
</comment>
<sequence>MIEPLFVEYPDAEAMADSLAGHVALTLAEATEARDIAGMIVSGGSTPKALFQRLAKRKLDWEKICITLADDRWVDADHPASNEKLVHESLLVDYARKAPFISLKTPAKTAVEGAPDIQKRLMDFPWAADLVLLGMGEDGHTASLFPGAEALDAALSLEGPDLCLGLTPKILPKDAPFERMTLTLPALLDSARIILMLKGAGKRHVYDRAMAGTDIYEMPIRAILHQHEVPVEVHWAP</sequence>
<evidence type="ECO:0000313" key="12">
    <source>
        <dbReference type="Proteomes" id="UP000325187"/>
    </source>
</evidence>
<dbReference type="RefSeq" id="WP_150001203.1">
    <property type="nucleotide sequence ID" value="NZ_BKCL01000012.1"/>
</dbReference>
<dbReference type="PANTHER" id="PTHR11054">
    <property type="entry name" value="6-PHOSPHOGLUCONOLACTONASE"/>
    <property type="match status" value="1"/>
</dbReference>
<dbReference type="EMBL" id="BKCL01000012">
    <property type="protein sequence ID" value="GEQ99020.1"/>
    <property type="molecule type" value="Genomic_DNA"/>
</dbReference>
<evidence type="ECO:0000256" key="5">
    <source>
        <dbReference type="ARBA" id="ARBA00013198"/>
    </source>
</evidence>
<comment type="similarity">
    <text evidence="4 7">Belongs to the glucosamine/galactosamine-6-phosphate isomerase family. 6-phosphogluconolactonase subfamily.</text>
</comment>
<name>A0A5A7MT03_9PROT</name>
<dbReference type="InterPro" id="IPR039104">
    <property type="entry name" value="6PGL"/>
</dbReference>
<reference evidence="11 12" key="1">
    <citation type="submission" date="2019-09" db="EMBL/GenBank/DDBJ databases">
        <title>NBRP : Genome information of microbial organism related human and environment.</title>
        <authorList>
            <person name="Hattori M."/>
            <person name="Oshima K."/>
            <person name="Inaba H."/>
            <person name="Suda W."/>
            <person name="Sakamoto M."/>
            <person name="Iino T."/>
            <person name="Kitahara M."/>
            <person name="Oshida Y."/>
            <person name="Iida T."/>
            <person name="Kudo T."/>
            <person name="Itoh T."/>
            <person name="Ohkuma M."/>
        </authorList>
    </citation>
    <scope>NUCLEOTIDE SEQUENCE [LARGE SCALE GENOMIC DNA]</scope>
    <source>
        <strain evidence="9 11">Hi-2</strain>
        <strain evidence="10 12">Mie-1</strain>
    </source>
</reference>
<accession>A0A5A7MZC0</accession>
<comment type="caution">
    <text evidence="9">The sequence shown here is derived from an EMBL/GenBank/DDBJ whole genome shotgun (WGS) entry which is preliminary data.</text>
</comment>
<evidence type="ECO:0000256" key="2">
    <source>
        <dbReference type="ARBA" id="ARBA00002681"/>
    </source>
</evidence>
<dbReference type="EMBL" id="BKCM01000006">
    <property type="protein sequence ID" value="GER00795.1"/>
    <property type="molecule type" value="Genomic_DNA"/>
</dbReference>
<comment type="function">
    <text evidence="2 7">Hydrolysis of 6-phosphogluconolactone to 6-phosphogluconate.</text>
</comment>
<dbReference type="Proteomes" id="UP000322084">
    <property type="component" value="Unassembled WGS sequence"/>
</dbReference>
<dbReference type="Pfam" id="PF01182">
    <property type="entry name" value="Glucosamine_iso"/>
    <property type="match status" value="1"/>
</dbReference>
<dbReference type="Gene3D" id="3.40.50.1360">
    <property type="match status" value="1"/>
</dbReference>
<evidence type="ECO:0000256" key="1">
    <source>
        <dbReference type="ARBA" id="ARBA00000832"/>
    </source>
</evidence>
<dbReference type="NCBIfam" id="TIGR01198">
    <property type="entry name" value="pgl"/>
    <property type="match status" value="1"/>
</dbReference>
<dbReference type="InterPro" id="IPR005900">
    <property type="entry name" value="6-phosphogluconolactonase_DevB"/>
</dbReference>
<evidence type="ECO:0000256" key="7">
    <source>
        <dbReference type="RuleBase" id="RU365095"/>
    </source>
</evidence>